<comment type="caution">
    <text evidence="1">The sequence shown here is derived from an EMBL/GenBank/DDBJ whole genome shotgun (WGS) entry which is preliminary data.</text>
</comment>
<organism evidence="1 2">
    <name type="scientific">Ixodes persulcatus</name>
    <name type="common">Taiga tick</name>
    <dbReference type="NCBI Taxonomy" id="34615"/>
    <lineage>
        <taxon>Eukaryota</taxon>
        <taxon>Metazoa</taxon>
        <taxon>Ecdysozoa</taxon>
        <taxon>Arthropoda</taxon>
        <taxon>Chelicerata</taxon>
        <taxon>Arachnida</taxon>
        <taxon>Acari</taxon>
        <taxon>Parasitiformes</taxon>
        <taxon>Ixodida</taxon>
        <taxon>Ixodoidea</taxon>
        <taxon>Ixodidae</taxon>
        <taxon>Ixodinae</taxon>
        <taxon>Ixodes</taxon>
    </lineage>
</organism>
<evidence type="ECO:0000313" key="2">
    <source>
        <dbReference type="Proteomes" id="UP000805193"/>
    </source>
</evidence>
<sequence length="144" mass="16482">MCKLIRSETWKQVERYRDCLRVLCFARATDQQAAERSFGSHLRSAGQMTEFLWRQQLPWLPKKRPTSKNQRGVTFLGGASLPNELRATLDRGPKFAFEPQLTAIRRSFPWSEVWPNELCPRTGKGASRMESMRSAAPLANAQKA</sequence>
<dbReference type="Proteomes" id="UP000805193">
    <property type="component" value="Unassembled WGS sequence"/>
</dbReference>
<keyword evidence="2" id="KW-1185">Reference proteome</keyword>
<proteinExistence type="predicted"/>
<dbReference type="EMBL" id="JABSTQ010009127">
    <property type="protein sequence ID" value="KAG0432658.1"/>
    <property type="molecule type" value="Genomic_DNA"/>
</dbReference>
<reference evidence="1 2" key="1">
    <citation type="journal article" date="2020" name="Cell">
        <title>Large-Scale Comparative Analyses of Tick Genomes Elucidate Their Genetic Diversity and Vector Capacities.</title>
        <authorList>
            <consortium name="Tick Genome and Microbiome Consortium (TIGMIC)"/>
            <person name="Jia N."/>
            <person name="Wang J."/>
            <person name="Shi W."/>
            <person name="Du L."/>
            <person name="Sun Y."/>
            <person name="Zhan W."/>
            <person name="Jiang J.F."/>
            <person name="Wang Q."/>
            <person name="Zhang B."/>
            <person name="Ji P."/>
            <person name="Bell-Sakyi L."/>
            <person name="Cui X.M."/>
            <person name="Yuan T.T."/>
            <person name="Jiang B.G."/>
            <person name="Yang W.F."/>
            <person name="Lam T.T."/>
            <person name="Chang Q.C."/>
            <person name="Ding S.J."/>
            <person name="Wang X.J."/>
            <person name="Zhu J.G."/>
            <person name="Ruan X.D."/>
            <person name="Zhao L."/>
            <person name="Wei J.T."/>
            <person name="Ye R.Z."/>
            <person name="Que T.C."/>
            <person name="Du C.H."/>
            <person name="Zhou Y.H."/>
            <person name="Cheng J.X."/>
            <person name="Dai P.F."/>
            <person name="Guo W.B."/>
            <person name="Han X.H."/>
            <person name="Huang E.J."/>
            <person name="Li L.F."/>
            <person name="Wei W."/>
            <person name="Gao Y.C."/>
            <person name="Liu J.Z."/>
            <person name="Shao H.Z."/>
            <person name="Wang X."/>
            <person name="Wang C.C."/>
            <person name="Yang T.C."/>
            <person name="Huo Q.B."/>
            <person name="Li W."/>
            <person name="Chen H.Y."/>
            <person name="Chen S.E."/>
            <person name="Zhou L.G."/>
            <person name="Ni X.B."/>
            <person name="Tian J.H."/>
            <person name="Sheng Y."/>
            <person name="Liu T."/>
            <person name="Pan Y.S."/>
            <person name="Xia L.Y."/>
            <person name="Li J."/>
            <person name="Zhao F."/>
            <person name="Cao W.C."/>
        </authorList>
    </citation>
    <scope>NUCLEOTIDE SEQUENCE [LARGE SCALE GENOMIC DNA]</scope>
    <source>
        <strain evidence="1">Iper-2018</strain>
    </source>
</reference>
<evidence type="ECO:0000313" key="1">
    <source>
        <dbReference type="EMBL" id="KAG0432658.1"/>
    </source>
</evidence>
<name>A0AC60QFT9_IXOPE</name>
<accession>A0AC60QFT9</accession>
<gene>
    <name evidence="1" type="ORF">HPB47_020638</name>
</gene>
<protein>
    <submittedName>
        <fullName evidence="1">Uncharacterized protein</fullName>
    </submittedName>
</protein>